<comment type="caution">
    <text evidence="3">The sequence shown here is derived from an EMBL/GenBank/DDBJ whole genome shotgun (WGS) entry which is preliminary data.</text>
</comment>
<evidence type="ECO:0000256" key="1">
    <source>
        <dbReference type="SAM" id="MobiDB-lite"/>
    </source>
</evidence>
<evidence type="ECO:0000313" key="3">
    <source>
        <dbReference type="EMBL" id="MFF4219410.1"/>
    </source>
</evidence>
<keyword evidence="4" id="KW-1185">Reference proteome</keyword>
<keyword evidence="2" id="KW-0732">Signal</keyword>
<protein>
    <submittedName>
        <fullName evidence="3">Uncharacterized protein</fullName>
    </submittedName>
</protein>
<gene>
    <name evidence="3" type="ORF">ACFYZM_24445</name>
</gene>
<evidence type="ECO:0000256" key="2">
    <source>
        <dbReference type="SAM" id="SignalP"/>
    </source>
</evidence>
<feature type="region of interest" description="Disordered" evidence="1">
    <location>
        <begin position="90"/>
        <end position="109"/>
    </location>
</feature>
<reference evidence="3 4" key="1">
    <citation type="submission" date="2024-10" db="EMBL/GenBank/DDBJ databases">
        <title>The Natural Products Discovery Center: Release of the First 8490 Sequenced Strains for Exploring Actinobacteria Biosynthetic Diversity.</title>
        <authorList>
            <person name="Kalkreuter E."/>
            <person name="Kautsar S.A."/>
            <person name="Yang D."/>
            <person name="Bader C.D."/>
            <person name="Teijaro C.N."/>
            <person name="Fluegel L."/>
            <person name="Davis C.M."/>
            <person name="Simpson J.R."/>
            <person name="Lauterbach L."/>
            <person name="Steele A.D."/>
            <person name="Gui C."/>
            <person name="Meng S."/>
            <person name="Li G."/>
            <person name="Viehrig K."/>
            <person name="Ye F."/>
            <person name="Su P."/>
            <person name="Kiefer A.F."/>
            <person name="Nichols A."/>
            <person name="Cepeda A.J."/>
            <person name="Yan W."/>
            <person name="Fan B."/>
            <person name="Jiang Y."/>
            <person name="Adhikari A."/>
            <person name="Zheng C.-J."/>
            <person name="Schuster L."/>
            <person name="Cowan T.M."/>
            <person name="Smanski M.J."/>
            <person name="Chevrette M.G."/>
            <person name="De Carvalho L.P.S."/>
            <person name="Shen B."/>
        </authorList>
    </citation>
    <scope>NUCLEOTIDE SEQUENCE [LARGE SCALE GENOMIC DNA]</scope>
    <source>
        <strain evidence="3 4">NPDC001650</strain>
    </source>
</reference>
<organism evidence="3 4">
    <name type="scientific">Streptomyces nondiastaticus</name>
    <dbReference type="NCBI Taxonomy" id="3154512"/>
    <lineage>
        <taxon>Bacteria</taxon>
        <taxon>Bacillati</taxon>
        <taxon>Actinomycetota</taxon>
        <taxon>Actinomycetes</taxon>
        <taxon>Kitasatosporales</taxon>
        <taxon>Streptomycetaceae</taxon>
        <taxon>Streptomyces</taxon>
    </lineage>
</organism>
<feature type="chain" id="PRO_5047149001" evidence="2">
    <location>
        <begin position="30"/>
        <end position="109"/>
    </location>
</feature>
<dbReference type="Proteomes" id="UP001602123">
    <property type="component" value="Unassembled WGS sequence"/>
</dbReference>
<accession>A0ABW6U3M9</accession>
<dbReference type="EMBL" id="JBIAUT010000010">
    <property type="protein sequence ID" value="MFF4219410.1"/>
    <property type="molecule type" value="Genomic_DNA"/>
</dbReference>
<dbReference type="RefSeq" id="WP_359430507.1">
    <property type="nucleotide sequence ID" value="NZ_JBIAUT010000010.1"/>
</dbReference>
<sequence>MTSSLRPPQSRLRAAAGIGVGLLALAASAAPAAALSVPDPAPVLPEPSRAPAVGQAVSVTCDAFGPTLFVRLPSQLSSLPSTVTPELKGFPECLHGMNPTGEQDPPVRD</sequence>
<feature type="signal peptide" evidence="2">
    <location>
        <begin position="1"/>
        <end position="29"/>
    </location>
</feature>
<name>A0ABW6U3M9_9ACTN</name>
<proteinExistence type="predicted"/>
<evidence type="ECO:0000313" key="4">
    <source>
        <dbReference type="Proteomes" id="UP001602123"/>
    </source>
</evidence>